<dbReference type="RefSeq" id="WP_090063012.1">
    <property type="nucleotide sequence ID" value="NZ_FOFT01000001.1"/>
</dbReference>
<dbReference type="EMBL" id="FOFT01000001">
    <property type="protein sequence ID" value="SEP93745.1"/>
    <property type="molecule type" value="Genomic_DNA"/>
</dbReference>
<reference evidence="2" key="1">
    <citation type="submission" date="2016-10" db="EMBL/GenBank/DDBJ databases">
        <authorList>
            <person name="Varghese N."/>
            <person name="Submissions S."/>
        </authorList>
    </citation>
    <scope>NUCLEOTIDE SEQUENCE [LARGE SCALE GENOMIC DNA]</scope>
    <source>
        <strain evidence="2">CGMCC 4.578</strain>
    </source>
</reference>
<dbReference type="OrthoDB" id="3657566at2"/>
<evidence type="ECO:0000313" key="1">
    <source>
        <dbReference type="EMBL" id="SEP93745.1"/>
    </source>
</evidence>
<gene>
    <name evidence="1" type="ORF">SAMN05216195_101626</name>
</gene>
<proteinExistence type="predicted"/>
<dbReference type="Proteomes" id="UP000199028">
    <property type="component" value="Unassembled WGS sequence"/>
</dbReference>
<evidence type="ECO:0008006" key="3">
    <source>
        <dbReference type="Google" id="ProtNLM"/>
    </source>
</evidence>
<protein>
    <recommendedName>
        <fullName evidence="3">HEAT repeat-containing protein</fullName>
    </recommendedName>
</protein>
<evidence type="ECO:0000313" key="2">
    <source>
        <dbReference type="Proteomes" id="UP000199028"/>
    </source>
</evidence>
<sequence>MGDAWGEFRRKVFGEPYLVWHEGADVGALIAEHEREPVRAERMLRAGVGEHDHVAVESLGALARLGRAPSDTAALLRSALPSARGVFRVRTAQVLYELIGTDEYVSEVAAVLEGFGHWGERIDAAMALRLLPITPRSLAALHRGTFDQEYLVRHHSANGLLALAGQKFEISDDSRFAQVSGRDPAAWHVVADELLGAFATRSAGVHGDRASFAVELGPADYAAPHHRAARVYLAGTRLPGADRSHVPMLRNIGVYTTHPDRPPHYPNLRATLEHLGFADLPESVTLDEDATAATLDSVTRALDFDIDVSRWRATDLLIGDRSRIALEIGPADPDGSQLRTCTLWLDGAIATPFDNTAYVPQFTNSLRVSAARYRAGQWADFAHWGPTTDDLAAEMHPDGTLQYLLLSRLEGVGDREGAVRLRVDEIVAVLEKAADVLTAEE</sequence>
<organism evidence="1 2">
    <name type="scientific">Lentzea flaviverrucosa</name>
    <dbReference type="NCBI Taxonomy" id="200379"/>
    <lineage>
        <taxon>Bacteria</taxon>
        <taxon>Bacillati</taxon>
        <taxon>Actinomycetota</taxon>
        <taxon>Actinomycetes</taxon>
        <taxon>Pseudonocardiales</taxon>
        <taxon>Pseudonocardiaceae</taxon>
        <taxon>Lentzea</taxon>
    </lineage>
</organism>
<accession>A0A1H9BXN7</accession>
<dbReference type="AlphaFoldDB" id="A0A1H9BXN7"/>
<name>A0A1H9BXN7_9PSEU</name>
<keyword evidence="2" id="KW-1185">Reference proteome</keyword>